<name>D7TVY1_VITVI</name>
<dbReference type="eggNOG" id="KOG0205">
    <property type="taxonomic scope" value="Eukaryota"/>
</dbReference>
<protein>
    <submittedName>
        <fullName evidence="3">Uncharacterized protein</fullName>
    </submittedName>
</protein>
<evidence type="ECO:0000256" key="2">
    <source>
        <dbReference type="SAM" id="Phobius"/>
    </source>
</evidence>
<evidence type="ECO:0000313" key="3">
    <source>
        <dbReference type="EMBL" id="CBI34656.3"/>
    </source>
</evidence>
<dbReference type="HOGENOM" id="CLU_1725627_0_0_1"/>
<keyword evidence="2" id="KW-0472">Membrane</keyword>
<keyword evidence="2" id="KW-0812">Transmembrane</keyword>
<dbReference type="Proteomes" id="UP000009183">
    <property type="component" value="Chromosome 2"/>
</dbReference>
<keyword evidence="4" id="KW-1185">Reference proteome</keyword>
<reference evidence="4" key="1">
    <citation type="journal article" date="2007" name="Nature">
        <title>The grapevine genome sequence suggests ancestral hexaploidization in major angiosperm phyla.</title>
        <authorList>
            <consortium name="The French-Italian Public Consortium for Grapevine Genome Characterization."/>
            <person name="Jaillon O."/>
            <person name="Aury J.-M."/>
            <person name="Noel B."/>
            <person name="Policriti A."/>
            <person name="Clepet C."/>
            <person name="Casagrande A."/>
            <person name="Choisne N."/>
            <person name="Aubourg S."/>
            <person name="Vitulo N."/>
            <person name="Jubin C."/>
            <person name="Vezzi A."/>
            <person name="Legeai F."/>
            <person name="Hugueney P."/>
            <person name="Dasilva C."/>
            <person name="Horner D."/>
            <person name="Mica E."/>
            <person name="Jublot D."/>
            <person name="Poulain J."/>
            <person name="Bruyere C."/>
            <person name="Billault A."/>
            <person name="Segurens B."/>
            <person name="Gouyvenoux M."/>
            <person name="Ugarte E."/>
            <person name="Cattonaro F."/>
            <person name="Anthouard V."/>
            <person name="Vico V."/>
            <person name="Del Fabbro C."/>
            <person name="Alaux M."/>
            <person name="Di Gaspero G."/>
            <person name="Dumas V."/>
            <person name="Felice N."/>
            <person name="Paillard S."/>
            <person name="Juman I."/>
            <person name="Moroldo M."/>
            <person name="Scalabrin S."/>
            <person name="Canaguier A."/>
            <person name="Le Clainche I."/>
            <person name="Malacrida G."/>
            <person name="Durand E."/>
            <person name="Pesole G."/>
            <person name="Laucou V."/>
            <person name="Chatelet P."/>
            <person name="Merdinoglu D."/>
            <person name="Delledonne M."/>
            <person name="Pezzotti M."/>
            <person name="Lecharny A."/>
            <person name="Scarpelli C."/>
            <person name="Artiguenave F."/>
            <person name="Pe M.E."/>
            <person name="Valle G."/>
            <person name="Morgante M."/>
            <person name="Caboche M."/>
            <person name="Adam-Blondon A.-F."/>
            <person name="Weissenbach J."/>
            <person name="Quetier F."/>
            <person name="Wincker P."/>
        </authorList>
    </citation>
    <scope>NUCLEOTIDE SEQUENCE [LARGE SCALE GENOMIC DNA]</scope>
    <source>
        <strain evidence="4">cv. Pinot noir / PN40024</strain>
    </source>
</reference>
<sequence>MLTTNKSSGRDANLSCQAEAALLSAKNFHVTNFNKYQYNSSDEKTLDHLHALLASAVYLQAVSTISQALICVTRSRGWSFMQRERPRPRLVSAFVGIQLAPTVISATASWEFAGIRKIGWGWTGVIWLYNILTYMLLDPIKFGVRYALSGRA</sequence>
<gene>
    <name evidence="3" type="ordered locus">VIT_02s0025g03360</name>
</gene>
<dbReference type="PANTHER" id="PTHR42861">
    <property type="entry name" value="CALCIUM-TRANSPORTING ATPASE"/>
    <property type="match status" value="1"/>
</dbReference>
<feature type="transmembrane region" description="Helical" evidence="2">
    <location>
        <begin position="90"/>
        <end position="113"/>
    </location>
</feature>
<proteinExistence type="predicted"/>
<evidence type="ECO:0000313" key="4">
    <source>
        <dbReference type="Proteomes" id="UP000009183"/>
    </source>
</evidence>
<dbReference type="EMBL" id="FN596251">
    <property type="protein sequence ID" value="CBI34656.3"/>
    <property type="molecule type" value="Genomic_DNA"/>
</dbReference>
<dbReference type="InterPro" id="IPR023298">
    <property type="entry name" value="ATPase_P-typ_TM_dom_sf"/>
</dbReference>
<keyword evidence="1" id="KW-0460">Magnesium</keyword>
<keyword evidence="2" id="KW-1133">Transmembrane helix</keyword>
<dbReference type="InParanoid" id="D7TVY1"/>
<organism evidence="3 4">
    <name type="scientific">Vitis vinifera</name>
    <name type="common">Grape</name>
    <dbReference type="NCBI Taxonomy" id="29760"/>
    <lineage>
        <taxon>Eukaryota</taxon>
        <taxon>Viridiplantae</taxon>
        <taxon>Streptophyta</taxon>
        <taxon>Embryophyta</taxon>
        <taxon>Tracheophyta</taxon>
        <taxon>Spermatophyta</taxon>
        <taxon>Magnoliopsida</taxon>
        <taxon>eudicotyledons</taxon>
        <taxon>Gunneridae</taxon>
        <taxon>Pentapetalae</taxon>
        <taxon>rosids</taxon>
        <taxon>Vitales</taxon>
        <taxon>Vitaceae</taxon>
        <taxon>Viteae</taxon>
        <taxon>Vitis</taxon>
    </lineage>
</organism>
<feature type="transmembrane region" description="Helical" evidence="2">
    <location>
        <begin position="119"/>
        <end position="137"/>
    </location>
</feature>
<dbReference type="Gene3D" id="1.20.1110.10">
    <property type="entry name" value="Calcium-transporting ATPase, transmembrane domain"/>
    <property type="match status" value="1"/>
</dbReference>
<dbReference type="SUPFAM" id="SSF81665">
    <property type="entry name" value="Calcium ATPase, transmembrane domain M"/>
    <property type="match status" value="1"/>
</dbReference>
<evidence type="ECO:0000256" key="1">
    <source>
        <dbReference type="ARBA" id="ARBA00022842"/>
    </source>
</evidence>
<dbReference type="PaxDb" id="29760-VIT_02s0025g03360.t01"/>
<accession>D7TVY1</accession>
<dbReference type="AlphaFoldDB" id="D7TVY1"/>